<dbReference type="InterPro" id="IPR024138">
    <property type="entry name" value="Pericentriolar_Pcm1"/>
</dbReference>
<accession>A0A8B6FBP5</accession>
<dbReference type="GO" id="GO:0036064">
    <property type="term" value="C:ciliary basal body"/>
    <property type="evidence" value="ECO:0007669"/>
    <property type="project" value="TreeGrafter"/>
</dbReference>
<reference evidence="2" key="1">
    <citation type="submission" date="2018-11" db="EMBL/GenBank/DDBJ databases">
        <authorList>
            <person name="Alioto T."/>
            <person name="Alioto T."/>
        </authorList>
    </citation>
    <scope>NUCLEOTIDE SEQUENCE</scope>
</reference>
<dbReference type="GO" id="GO:0034451">
    <property type="term" value="C:centriolar satellite"/>
    <property type="evidence" value="ECO:0007669"/>
    <property type="project" value="TreeGrafter"/>
</dbReference>
<dbReference type="OrthoDB" id="5980952at2759"/>
<evidence type="ECO:0000256" key="1">
    <source>
        <dbReference type="SAM" id="MobiDB-lite"/>
    </source>
</evidence>
<dbReference type="GO" id="GO:1905515">
    <property type="term" value="P:non-motile cilium assembly"/>
    <property type="evidence" value="ECO:0007669"/>
    <property type="project" value="TreeGrafter"/>
</dbReference>
<gene>
    <name evidence="2" type="ORF">MGAL_10B005496</name>
</gene>
<comment type="caution">
    <text evidence="2">The sequence shown here is derived from an EMBL/GenBank/DDBJ whole genome shotgun (WGS) entry which is preliminary data.</text>
</comment>
<dbReference type="PANTHER" id="PTHR14164">
    <property type="entry name" value="PERICENTRIOLAR MATERIAL 1-RELATED"/>
    <property type="match status" value="1"/>
</dbReference>
<dbReference type="GO" id="GO:0034454">
    <property type="term" value="P:microtubule anchoring at centrosome"/>
    <property type="evidence" value="ECO:0007669"/>
    <property type="project" value="InterPro"/>
</dbReference>
<dbReference type="GO" id="GO:0071539">
    <property type="term" value="P:protein localization to centrosome"/>
    <property type="evidence" value="ECO:0007669"/>
    <property type="project" value="InterPro"/>
</dbReference>
<proteinExistence type="predicted"/>
<feature type="compositionally biased region" description="Low complexity" evidence="1">
    <location>
        <begin position="9"/>
        <end position="20"/>
    </location>
</feature>
<dbReference type="EMBL" id="UYJE01006637">
    <property type="protein sequence ID" value="VDI47675.1"/>
    <property type="molecule type" value="Genomic_DNA"/>
</dbReference>
<feature type="region of interest" description="Disordered" evidence="1">
    <location>
        <begin position="1"/>
        <end position="21"/>
    </location>
</feature>
<dbReference type="AlphaFoldDB" id="A0A8B6FBP5"/>
<sequence>MRQDLFPMTTTSPVLTPTSVQPRDSRKCLFQSPTDTTTRKELPGFVTPLGTSHILSQKRNRRVVFSPLKGTNYKSPPKKKRRQPVWTQKELCSLVEFVALHKDLQSSDNEWPAMNADNIYWTKASDFIKQTCGSVRSTISCRAKIVNHFRITYSTIDEAEEEFLINYEESSSTFDDSGFIQTPKTPTTPATSTSDDYLTYYTSKFNPDQVVSIWQKLGKQITDSQLILSLNSILNEDQLLKLISTSSVDFAEQSVKANFKRLSTETKKQLLDQMFQSVAEEEGLKIGTANFTSLSLRAMKTLKENSKPNVVKDFVKCLGTKRTNSQEPLMPVTRMPFGLIQHQIQFFCASDIRQISIPDDYFQWLETLDAEFEDKLGRILRGPMWSGQPANCIGKPLEARVNLAAVSRSTLHRRTSASAFTDSPAIQIPAIKLLTEVNPEGQYWLKLDGTDLKDSLQHSVKDVWNGDVNLNDGKLDTLREQYESRLNWMNSIHTLNNANLETGVQQLKIELEYDCQFLEKGFQSACNTLQTKVKVKTTNAETLKSLNWEVVEFNQLLQDCTEYQRKLQNCSMYIDLLKSMKNDFLTYLKNLFKKKRTAASHVLVIAISDERRSKKPYTLPIQYIPYKSLRDQQVRDLTTPIKKAMTEAGLKVVGTVTDGEFNSLRSQGDTGPLHIWQLIHDSREAVRKMSKLTLISMLTYVGEDENGNPFAQRSNDAIPGDVIVDIKELQDEGLSFQDSIVNFRRRLIPDGYEPYPFRKDTPESYLDMLRTVVATYIYRDIVLKLKQEGRDFTCYLYVPEIDPATNTIHYERGDHNHILKRMATSTRECKNVSLDPEAFDKAMMDNNTGLTHAALTGQRPQSVEDAEKLLSYQVALSMEQNNFESEAEYVRTIAGWHESSDGRGLTQLQRSKFNYQMLNYILDDFMPWHREIYNFLYIDINRPMENLRGFTRETFIDITANIESQEHRRRQNNLMNYPEHPRASTTDDVECFFSMTRRQLGDTFTLKEFKSGWRKIVREFCKRLDPNIPFYYWTQNERFKLEHASFDKDNGQDKRLHVVSHNQREDSNIFTAGRSFLPARNKPSIRQRLFRLDVGLPPVPENLQHLHLR</sequence>
<keyword evidence="3" id="KW-1185">Reference proteome</keyword>
<evidence type="ECO:0000313" key="3">
    <source>
        <dbReference type="Proteomes" id="UP000596742"/>
    </source>
</evidence>
<dbReference type="Proteomes" id="UP000596742">
    <property type="component" value="Unassembled WGS sequence"/>
</dbReference>
<evidence type="ECO:0000313" key="2">
    <source>
        <dbReference type="EMBL" id="VDI47675.1"/>
    </source>
</evidence>
<dbReference type="PANTHER" id="PTHR14164:SF12">
    <property type="entry name" value="PERICENTRIOLAR MATERIAL 1 PROTEIN"/>
    <property type="match status" value="1"/>
</dbReference>
<evidence type="ECO:0008006" key="4">
    <source>
        <dbReference type="Google" id="ProtNLM"/>
    </source>
</evidence>
<name>A0A8B6FBP5_MYTGA</name>
<organism evidence="2 3">
    <name type="scientific">Mytilus galloprovincialis</name>
    <name type="common">Mediterranean mussel</name>
    <dbReference type="NCBI Taxonomy" id="29158"/>
    <lineage>
        <taxon>Eukaryota</taxon>
        <taxon>Metazoa</taxon>
        <taxon>Spiralia</taxon>
        <taxon>Lophotrochozoa</taxon>
        <taxon>Mollusca</taxon>
        <taxon>Bivalvia</taxon>
        <taxon>Autobranchia</taxon>
        <taxon>Pteriomorphia</taxon>
        <taxon>Mytilida</taxon>
        <taxon>Mytiloidea</taxon>
        <taxon>Mytilidae</taxon>
        <taxon>Mytilinae</taxon>
        <taxon>Mytilus</taxon>
    </lineage>
</organism>
<protein>
    <recommendedName>
        <fullName evidence="4">Myb-like domain-containing protein</fullName>
    </recommendedName>
</protein>